<organism evidence="2 3">
    <name type="scientific">Kaistella pullorum</name>
    <dbReference type="NCBI Taxonomy" id="2763074"/>
    <lineage>
        <taxon>Bacteria</taxon>
        <taxon>Pseudomonadati</taxon>
        <taxon>Bacteroidota</taxon>
        <taxon>Flavobacteriia</taxon>
        <taxon>Flavobacteriales</taxon>
        <taxon>Weeksellaceae</taxon>
        <taxon>Chryseobacterium group</taxon>
        <taxon>Kaistella</taxon>
    </lineage>
</organism>
<sequence>MNKLLLAAVLLTAYTNVFGQTQEQIETSKQRIIKIQKLETPKETAISSIDGLQIKIASTALESAAITPLLQNLYYRSVGQSVDGVTDVTVKKPTLRELEELAVRIYSQSKNLENISSDVASASKDASEIKNPLKIAKALQAVNYAKTAVALLGEETLFQATAIKSMIQTIRTSENL</sequence>
<feature type="chain" id="PRO_5045441090" evidence="1">
    <location>
        <begin position="20"/>
        <end position="176"/>
    </location>
</feature>
<evidence type="ECO:0000256" key="1">
    <source>
        <dbReference type="SAM" id="SignalP"/>
    </source>
</evidence>
<accession>A0ABR8WLJ9</accession>
<keyword evidence="3" id="KW-1185">Reference proteome</keyword>
<evidence type="ECO:0000313" key="2">
    <source>
        <dbReference type="EMBL" id="MBD8017930.1"/>
    </source>
</evidence>
<evidence type="ECO:0000313" key="3">
    <source>
        <dbReference type="Proteomes" id="UP000626242"/>
    </source>
</evidence>
<name>A0ABR8WLJ9_9FLAO</name>
<protein>
    <submittedName>
        <fullName evidence="2">Uncharacterized protein</fullName>
    </submittedName>
</protein>
<proteinExistence type="predicted"/>
<feature type="signal peptide" evidence="1">
    <location>
        <begin position="1"/>
        <end position="19"/>
    </location>
</feature>
<dbReference type="Proteomes" id="UP000626242">
    <property type="component" value="Unassembled WGS sequence"/>
</dbReference>
<dbReference type="EMBL" id="JACSPS010000002">
    <property type="protein sequence ID" value="MBD8017930.1"/>
    <property type="molecule type" value="Genomic_DNA"/>
</dbReference>
<comment type="caution">
    <text evidence="2">The sequence shown here is derived from an EMBL/GenBank/DDBJ whole genome shotgun (WGS) entry which is preliminary data.</text>
</comment>
<reference evidence="2 3" key="1">
    <citation type="submission" date="2020-08" db="EMBL/GenBank/DDBJ databases">
        <title>A Genomic Blueprint of the Chicken Gut Microbiome.</title>
        <authorList>
            <person name="Gilroy R."/>
            <person name="Ravi A."/>
            <person name="Getino M."/>
            <person name="Pursley I."/>
            <person name="Horton D.L."/>
            <person name="Alikhan N.-F."/>
            <person name="Baker D."/>
            <person name="Gharbi K."/>
            <person name="Hall N."/>
            <person name="Watson M."/>
            <person name="Adriaenssens E.M."/>
            <person name="Foster-Nyarko E."/>
            <person name="Jarju S."/>
            <person name="Secka A."/>
            <person name="Antonio M."/>
            <person name="Oren A."/>
            <person name="Chaudhuri R."/>
            <person name="La Ragione R.M."/>
            <person name="Hildebrand F."/>
            <person name="Pallen M.J."/>
        </authorList>
    </citation>
    <scope>NUCLEOTIDE SEQUENCE [LARGE SCALE GENOMIC DNA]</scope>
    <source>
        <strain evidence="2 3">Sa1CVA4</strain>
    </source>
</reference>
<dbReference type="RefSeq" id="WP_251833135.1">
    <property type="nucleotide sequence ID" value="NZ_JACSPS010000002.1"/>
</dbReference>
<keyword evidence="1" id="KW-0732">Signal</keyword>
<gene>
    <name evidence="2" type="ORF">H9628_05555</name>
</gene>